<evidence type="ECO:0000313" key="11">
    <source>
        <dbReference type="EMBL" id="VFU01059.1"/>
    </source>
</evidence>
<dbReference type="GO" id="GO:0005524">
    <property type="term" value="F:ATP binding"/>
    <property type="evidence" value="ECO:0007669"/>
    <property type="project" value="UniProtKB-KW"/>
</dbReference>
<dbReference type="OrthoDB" id="10254721at2759"/>
<keyword evidence="5" id="KW-0479">Metal-binding</keyword>
<reference evidence="10" key="2">
    <citation type="submission" date="2019-06" db="EMBL/GenBank/DDBJ databases">
        <title>Genomics analysis of Aphanomyces spp. identifies a new class of oomycete effector associated with host adaptation.</title>
        <authorList>
            <person name="Gaulin E."/>
        </authorList>
    </citation>
    <scope>NUCLEOTIDE SEQUENCE</scope>
    <source>
        <strain evidence="10">CBS 578.67</strain>
    </source>
</reference>
<evidence type="ECO:0000313" key="10">
    <source>
        <dbReference type="EMBL" id="KAF0683562.1"/>
    </source>
</evidence>
<evidence type="ECO:0000256" key="1">
    <source>
        <dbReference type="ARBA" id="ARBA00001946"/>
    </source>
</evidence>
<dbReference type="InterPro" id="IPR003846">
    <property type="entry name" value="SelO"/>
</dbReference>
<evidence type="ECO:0000256" key="8">
    <source>
        <dbReference type="ARBA" id="ARBA00022842"/>
    </source>
</evidence>
<reference evidence="11 12" key="1">
    <citation type="submission" date="2019-03" db="EMBL/GenBank/DDBJ databases">
        <authorList>
            <person name="Gaulin E."/>
            <person name="Dumas B."/>
        </authorList>
    </citation>
    <scope>NUCLEOTIDE SEQUENCE [LARGE SCALE GENOMIC DNA]</scope>
    <source>
        <strain evidence="11">CBS 568.67</strain>
    </source>
</reference>
<keyword evidence="6" id="KW-0547">Nucleotide-binding</keyword>
<dbReference type="PANTHER" id="PTHR12153">
    <property type="entry name" value="SELENOPROTEIN O"/>
    <property type="match status" value="1"/>
</dbReference>
<sequence>MLQFMRSGLRNMTTLTEPMLNIHLTMEKTAAREGSGFHVEQNPPENVRKARAQVPGASFTKAMTTPLPEPKLVCMSPDALRLLQDPAAPLLSSKDAKLALTHLIAGTGPREGLAHCYAGHQFGHFSGQLGDGAAILLGGVDEWEAQLKGAGLTAFSRTADGRKVLRSTLREFLASEHMHALHIPTTRAGGVAVSTTETVLRDMFYDGNAQHEPCANVLRIAQTFIRFGSFEIFKPMDKTTGRAGPSAHLPLVRTVTSAVVSDLPPFKDTQRATLRAMLTFVQRQYYHIETDDFEAATRQFVEALVTRTAALVAKWQTVGFCHGVLNTDNLSIVGDTLDYGPYGYMEYFNPKHICNTSDDSGRYSYENQPEMCKWNCHMLVRQFGILFDDATIDAMHALVDTTFDRTFATEMETQMAAKLGLVPRDTANAAVVASFWTTLTDTHADFTCTFRSLSGVSLADVTASVETVLAELVAVSHTLEQAQAAARPSVSPAQVTHLRQLLASNPQKALMYGITHEAVDELADALKAYAAFQATETTPQEYKQVQETRWRLWLDQYVAHLQAQGHADDARRREAMDAVNPKYILRNHVAQAAIDAAAAGSEAGVAHILHLLTHPFDAGLACDAQMYSRPLDPTAPPLLVSCSS</sequence>
<keyword evidence="3" id="KW-0808">Transferase</keyword>
<dbReference type="GO" id="GO:0016779">
    <property type="term" value="F:nucleotidyltransferase activity"/>
    <property type="evidence" value="ECO:0007669"/>
    <property type="project" value="UniProtKB-KW"/>
</dbReference>
<dbReference type="GO" id="GO:0046872">
    <property type="term" value="F:metal ion binding"/>
    <property type="evidence" value="ECO:0007669"/>
    <property type="project" value="UniProtKB-KW"/>
</dbReference>
<dbReference type="EMBL" id="VJMH01007390">
    <property type="protein sequence ID" value="KAF0683562.1"/>
    <property type="molecule type" value="Genomic_DNA"/>
</dbReference>
<dbReference type="PANTHER" id="PTHR12153:SF15">
    <property type="entry name" value="PROTEIN ADENYLYLTRANSFERASE SELO, MITOCHONDRIAL"/>
    <property type="match status" value="1"/>
</dbReference>
<dbReference type="EMBL" id="CAADRA010007416">
    <property type="protein sequence ID" value="VFU01059.1"/>
    <property type="molecule type" value="Genomic_DNA"/>
</dbReference>
<evidence type="ECO:0000256" key="2">
    <source>
        <dbReference type="ARBA" id="ARBA00009747"/>
    </source>
</evidence>
<dbReference type="Pfam" id="PF02696">
    <property type="entry name" value="SelO"/>
    <property type="match status" value="1"/>
</dbReference>
<organism evidence="11 12">
    <name type="scientific">Aphanomyces stellatus</name>
    <dbReference type="NCBI Taxonomy" id="120398"/>
    <lineage>
        <taxon>Eukaryota</taxon>
        <taxon>Sar</taxon>
        <taxon>Stramenopiles</taxon>
        <taxon>Oomycota</taxon>
        <taxon>Saprolegniomycetes</taxon>
        <taxon>Saprolegniales</taxon>
        <taxon>Verrucalvaceae</taxon>
        <taxon>Aphanomyces</taxon>
    </lineage>
</organism>
<protein>
    <recommendedName>
        <fullName evidence="9">Selenoprotein O</fullName>
    </recommendedName>
</protein>
<evidence type="ECO:0000256" key="9">
    <source>
        <dbReference type="ARBA" id="ARBA00031547"/>
    </source>
</evidence>
<dbReference type="Proteomes" id="UP000332933">
    <property type="component" value="Unassembled WGS sequence"/>
</dbReference>
<evidence type="ECO:0000256" key="7">
    <source>
        <dbReference type="ARBA" id="ARBA00022840"/>
    </source>
</evidence>
<keyword evidence="4" id="KW-0548">Nucleotidyltransferase</keyword>
<proteinExistence type="inferred from homology"/>
<gene>
    <name evidence="11" type="primary">Aste57867_24419</name>
    <name evidence="10" type="ORF">As57867_024343</name>
    <name evidence="11" type="ORF">ASTE57867_24419</name>
</gene>
<comment type="cofactor">
    <cofactor evidence="1">
        <name>Mg(2+)</name>
        <dbReference type="ChEBI" id="CHEBI:18420"/>
    </cofactor>
</comment>
<name>A0A485LQB4_9STRA</name>
<evidence type="ECO:0000256" key="6">
    <source>
        <dbReference type="ARBA" id="ARBA00022741"/>
    </source>
</evidence>
<keyword evidence="7" id="KW-0067">ATP-binding</keyword>
<comment type="similarity">
    <text evidence="2">Belongs to the SELO family.</text>
</comment>
<evidence type="ECO:0000256" key="3">
    <source>
        <dbReference type="ARBA" id="ARBA00022679"/>
    </source>
</evidence>
<evidence type="ECO:0000256" key="5">
    <source>
        <dbReference type="ARBA" id="ARBA00022723"/>
    </source>
</evidence>
<accession>A0A485LQB4</accession>
<dbReference type="AlphaFoldDB" id="A0A485LQB4"/>
<evidence type="ECO:0000313" key="12">
    <source>
        <dbReference type="Proteomes" id="UP000332933"/>
    </source>
</evidence>
<evidence type="ECO:0000256" key="4">
    <source>
        <dbReference type="ARBA" id="ARBA00022695"/>
    </source>
</evidence>
<keyword evidence="12" id="KW-1185">Reference proteome</keyword>
<keyword evidence="8" id="KW-0460">Magnesium</keyword>